<name>A0ABR0S3H3_9EURO</name>
<dbReference type="Proteomes" id="UP001334248">
    <property type="component" value="Unassembled WGS sequence"/>
</dbReference>
<protein>
    <submittedName>
        <fullName evidence="3">Uncharacterized protein</fullName>
    </submittedName>
</protein>
<feature type="region of interest" description="Disordered" evidence="1">
    <location>
        <begin position="35"/>
        <end position="55"/>
    </location>
</feature>
<comment type="caution">
    <text evidence="3">The sequence shown here is derived from an EMBL/GenBank/DDBJ whole genome shotgun (WGS) entry which is preliminary data.</text>
</comment>
<dbReference type="RefSeq" id="XP_064735123.1">
    <property type="nucleotide sequence ID" value="XM_064869626.1"/>
</dbReference>
<organism evidence="3 4">
    <name type="scientific">Knufia obscura</name>
    <dbReference type="NCBI Taxonomy" id="1635080"/>
    <lineage>
        <taxon>Eukaryota</taxon>
        <taxon>Fungi</taxon>
        <taxon>Dikarya</taxon>
        <taxon>Ascomycota</taxon>
        <taxon>Pezizomycotina</taxon>
        <taxon>Eurotiomycetes</taxon>
        <taxon>Chaetothyriomycetidae</taxon>
        <taxon>Chaetothyriales</taxon>
        <taxon>Trichomeriaceae</taxon>
        <taxon>Knufia</taxon>
    </lineage>
</organism>
<evidence type="ECO:0000313" key="3">
    <source>
        <dbReference type="EMBL" id="KAK5947033.1"/>
    </source>
</evidence>
<keyword evidence="2" id="KW-0812">Transmembrane</keyword>
<accession>A0ABR0S3H3</accession>
<keyword evidence="2" id="KW-1133">Transmembrane helix</keyword>
<reference evidence="3 4" key="1">
    <citation type="journal article" date="2023" name="Res Sq">
        <title>Genomic and morphological characterization of Knufia obscura isolated from the Mars 2020 spacecraft assembly facility.</title>
        <authorList>
            <person name="Chander A.M."/>
            <person name="Teixeira M.M."/>
            <person name="Singh N.K."/>
            <person name="Williams M.P."/>
            <person name="Parker C.W."/>
            <person name="Leo P."/>
            <person name="Stajich J.E."/>
            <person name="Torok T."/>
            <person name="Tighe S."/>
            <person name="Mason C.E."/>
            <person name="Venkateswaran K."/>
        </authorList>
    </citation>
    <scope>NUCLEOTIDE SEQUENCE [LARGE SCALE GENOMIC DNA]</scope>
    <source>
        <strain evidence="3 4">CCFEE 5817</strain>
    </source>
</reference>
<evidence type="ECO:0000256" key="1">
    <source>
        <dbReference type="SAM" id="MobiDB-lite"/>
    </source>
</evidence>
<keyword evidence="2" id="KW-0472">Membrane</keyword>
<keyword evidence="4" id="KW-1185">Reference proteome</keyword>
<sequence>MANGLAPGVVVLVAIIAAAAVVAVAAAMHRVYSVRGQPNDPESRDAMMTSMSNEQSNYMRDQWGVAPAYEGYEAPRSQVARGGRNDSFGGTSYG</sequence>
<feature type="transmembrane region" description="Helical" evidence="2">
    <location>
        <begin position="6"/>
        <end position="28"/>
    </location>
</feature>
<evidence type="ECO:0000313" key="4">
    <source>
        <dbReference type="Proteomes" id="UP001334248"/>
    </source>
</evidence>
<dbReference type="EMBL" id="JAVHJV010000001">
    <property type="protein sequence ID" value="KAK5947033.1"/>
    <property type="molecule type" value="Genomic_DNA"/>
</dbReference>
<dbReference type="GeneID" id="89994628"/>
<gene>
    <name evidence="3" type="ORF">PMZ80_001179</name>
</gene>
<proteinExistence type="predicted"/>
<evidence type="ECO:0000256" key="2">
    <source>
        <dbReference type="SAM" id="Phobius"/>
    </source>
</evidence>